<dbReference type="Proteomes" id="UP000034516">
    <property type="component" value="Unassembled WGS sequence"/>
</dbReference>
<accession>A0A0G0YV40</accession>
<dbReference type="Pfam" id="PF18884">
    <property type="entry name" value="TSP3_bac"/>
    <property type="match status" value="2"/>
</dbReference>
<dbReference type="InterPro" id="IPR003961">
    <property type="entry name" value="FN3_dom"/>
</dbReference>
<proteinExistence type="predicted"/>
<dbReference type="InterPro" id="IPR008963">
    <property type="entry name" value="Purple_acid_Pase-like_N"/>
</dbReference>
<comment type="subcellular location">
    <subcellularLocation>
        <location evidence="1">Secreted</location>
    </subcellularLocation>
</comment>
<dbReference type="PANTHER" id="PTHR22953:SF153">
    <property type="entry name" value="PURPLE ACID PHOSPHATASE"/>
    <property type="match status" value="1"/>
</dbReference>
<evidence type="ECO:0000256" key="3">
    <source>
        <dbReference type="ARBA" id="ARBA00022729"/>
    </source>
</evidence>
<keyword evidence="3" id="KW-0732">Signal</keyword>
<evidence type="ECO:0000259" key="6">
    <source>
        <dbReference type="SMART" id="SM00060"/>
    </source>
</evidence>
<dbReference type="GO" id="GO:0030246">
    <property type="term" value="F:carbohydrate binding"/>
    <property type="evidence" value="ECO:0007669"/>
    <property type="project" value="UniProtKB-KW"/>
</dbReference>
<dbReference type="InterPro" id="IPR015914">
    <property type="entry name" value="PAPs_N"/>
</dbReference>
<evidence type="ECO:0000313" key="7">
    <source>
        <dbReference type="EMBL" id="KKS40512.1"/>
    </source>
</evidence>
<dbReference type="InterPro" id="IPR059100">
    <property type="entry name" value="TSP3_bac"/>
</dbReference>
<sequence length="472" mass="53705">MSKKITYLSIIFSLIIFWAGGRQARAEIKFSNVNVYGIKNGTAKISWDTFSEPTKAFVSYGTSADNLGKKIDYGVYDYNHETTLTGLEKDVTYYYKIIAVTKADEAKELFLQTFSTKDMPDTIAPEFITTRIIQVTKDAAAIFYETDEETRAEIKFGADFNNLNRDAGAGDFKKRHEVLIHDLDTDQKYYFKIIAEDRGQNKTSQIIETRTDRYLDSKTELIIDNIKPVDFDPSMVFAKEVKISWRTNLIARCRVRYGNGSEQYDKELEANDEERLLEHIITITGLEPAATYYYKLDCYDSFYDKSKESKEYTFTTLNPSLTVPKPKLPPAPYQDTDGDTLSDNYEKEIGTSPIKKDTDGDGFNDDVEIKYGYDPTVAGDTKLQKVLYLKPQLTAGKELEKGKELRALIRAEMGTVKVSEKNWKTLTNAYVYGGYPVAAIAKAIKFGGRTVHPTIPFGSWKNTAQYKDYINK</sequence>
<evidence type="ECO:0000256" key="4">
    <source>
        <dbReference type="ARBA" id="ARBA00022837"/>
    </source>
</evidence>
<keyword evidence="2" id="KW-0964">Secreted</keyword>
<dbReference type="SUPFAM" id="SSF49363">
    <property type="entry name" value="Purple acid phosphatase, N-terminal domain"/>
    <property type="match status" value="2"/>
</dbReference>
<evidence type="ECO:0000256" key="1">
    <source>
        <dbReference type="ARBA" id="ARBA00004613"/>
    </source>
</evidence>
<evidence type="ECO:0000256" key="5">
    <source>
        <dbReference type="SAM" id="MobiDB-lite"/>
    </source>
</evidence>
<feature type="domain" description="Fibronectin type-III" evidence="6">
    <location>
        <begin position="225"/>
        <end position="306"/>
    </location>
</feature>
<dbReference type="CDD" id="cd00063">
    <property type="entry name" value="FN3"/>
    <property type="match status" value="1"/>
</dbReference>
<protein>
    <submittedName>
        <fullName evidence="7">Ricin B lectin</fullName>
    </submittedName>
</protein>
<comment type="caution">
    <text evidence="7">The sequence shown here is derived from an EMBL/GenBank/DDBJ whole genome shotgun (WGS) entry which is preliminary data.</text>
</comment>
<evidence type="ECO:0000256" key="2">
    <source>
        <dbReference type="ARBA" id="ARBA00022525"/>
    </source>
</evidence>
<dbReference type="AlphaFoldDB" id="A0A0G0YV40"/>
<reference evidence="7 8" key="1">
    <citation type="journal article" date="2015" name="Nature">
        <title>rRNA introns, odd ribosomes, and small enigmatic genomes across a large radiation of phyla.</title>
        <authorList>
            <person name="Brown C.T."/>
            <person name="Hug L.A."/>
            <person name="Thomas B.C."/>
            <person name="Sharon I."/>
            <person name="Castelle C.J."/>
            <person name="Singh A."/>
            <person name="Wilkins M.J."/>
            <person name="Williams K.H."/>
            <person name="Banfield J.F."/>
        </authorList>
    </citation>
    <scope>NUCLEOTIDE SEQUENCE [LARGE SCALE GENOMIC DNA]</scope>
</reference>
<dbReference type="InterPro" id="IPR039331">
    <property type="entry name" value="PAPs-like"/>
</dbReference>
<feature type="domain" description="Fibronectin type-III" evidence="6">
    <location>
        <begin position="27"/>
        <end position="106"/>
    </location>
</feature>
<keyword evidence="7" id="KW-0430">Lectin</keyword>
<keyword evidence="4" id="KW-0106">Calcium</keyword>
<dbReference type="GO" id="GO:0046872">
    <property type="term" value="F:metal ion binding"/>
    <property type="evidence" value="ECO:0007669"/>
    <property type="project" value="InterPro"/>
</dbReference>
<organism evidence="7 8">
    <name type="scientific">Candidatus Kuenenbacteria bacterium GW2011_GWA2_42_15</name>
    <dbReference type="NCBI Taxonomy" id="1618677"/>
    <lineage>
        <taxon>Bacteria</taxon>
        <taxon>Candidatus Kueneniibacteriota</taxon>
    </lineage>
</organism>
<evidence type="ECO:0000313" key="8">
    <source>
        <dbReference type="Proteomes" id="UP000034516"/>
    </source>
</evidence>
<dbReference type="GO" id="GO:0003993">
    <property type="term" value="F:acid phosphatase activity"/>
    <property type="evidence" value="ECO:0007669"/>
    <property type="project" value="InterPro"/>
</dbReference>
<feature type="domain" description="Fibronectin type-III" evidence="6">
    <location>
        <begin position="122"/>
        <end position="204"/>
    </location>
</feature>
<feature type="region of interest" description="Disordered" evidence="5">
    <location>
        <begin position="323"/>
        <end position="345"/>
    </location>
</feature>
<dbReference type="Gene3D" id="2.60.40.380">
    <property type="entry name" value="Purple acid phosphatase-like, N-terminal"/>
    <property type="match status" value="2"/>
</dbReference>
<dbReference type="EMBL" id="LCCW01000040">
    <property type="protein sequence ID" value="KKS40512.1"/>
    <property type="molecule type" value="Genomic_DNA"/>
</dbReference>
<gene>
    <name evidence="7" type="ORF">UV02_C0040G0005</name>
</gene>
<dbReference type="SMART" id="SM00060">
    <property type="entry name" value="FN3"/>
    <property type="match status" value="3"/>
</dbReference>
<dbReference type="PANTHER" id="PTHR22953">
    <property type="entry name" value="ACID PHOSPHATASE RELATED"/>
    <property type="match status" value="1"/>
</dbReference>
<name>A0A0G0YV40_9BACT</name>
<dbReference type="Pfam" id="PF16656">
    <property type="entry name" value="Pur_ac_phosph_N"/>
    <property type="match status" value="2"/>
</dbReference>